<evidence type="ECO:0000313" key="11">
    <source>
        <dbReference type="Proteomes" id="UP001524587"/>
    </source>
</evidence>
<protein>
    <recommendedName>
        <fullName evidence="5">GDP-mannose pyrophosphatase</fullName>
    </recommendedName>
    <alternativeName>
        <fullName evidence="7">GDP-mannose hydrolase</fullName>
    </alternativeName>
    <alternativeName>
        <fullName evidence="8">GDPMK</fullName>
    </alternativeName>
</protein>
<dbReference type="Pfam" id="PF00293">
    <property type="entry name" value="NUDIX"/>
    <property type="match status" value="1"/>
</dbReference>
<dbReference type="SUPFAM" id="SSF55811">
    <property type="entry name" value="Nudix"/>
    <property type="match status" value="1"/>
</dbReference>
<organism evidence="10 11">
    <name type="scientific">Endosaccharibacter trunci</name>
    <dbReference type="NCBI Taxonomy" id="2812733"/>
    <lineage>
        <taxon>Bacteria</taxon>
        <taxon>Pseudomonadati</taxon>
        <taxon>Pseudomonadota</taxon>
        <taxon>Alphaproteobacteria</taxon>
        <taxon>Acetobacterales</taxon>
        <taxon>Acetobacteraceae</taxon>
        <taxon>Endosaccharibacter</taxon>
    </lineage>
</organism>
<dbReference type="InterPro" id="IPR004385">
    <property type="entry name" value="NDP_pyrophosphatase"/>
</dbReference>
<accession>A0ABT1W3V1</accession>
<dbReference type="CDD" id="cd24157">
    <property type="entry name" value="NUDIX_GDPMK"/>
    <property type="match status" value="1"/>
</dbReference>
<keyword evidence="6" id="KW-0378">Hydrolase</keyword>
<dbReference type="Gene3D" id="3.90.79.10">
    <property type="entry name" value="Nucleoside Triphosphate Pyrophosphohydrolase"/>
    <property type="match status" value="1"/>
</dbReference>
<evidence type="ECO:0000256" key="8">
    <source>
        <dbReference type="ARBA" id="ARBA00032272"/>
    </source>
</evidence>
<evidence type="ECO:0000256" key="7">
    <source>
        <dbReference type="ARBA" id="ARBA00032162"/>
    </source>
</evidence>
<comment type="catalytic activity">
    <reaction evidence="1">
        <text>GDP-alpha-D-mannose + H2O = alpha-D-mannose 1-phosphate + GMP + 2 H(+)</text>
        <dbReference type="Rhea" id="RHEA:27978"/>
        <dbReference type="ChEBI" id="CHEBI:15377"/>
        <dbReference type="ChEBI" id="CHEBI:15378"/>
        <dbReference type="ChEBI" id="CHEBI:57527"/>
        <dbReference type="ChEBI" id="CHEBI:58115"/>
        <dbReference type="ChEBI" id="CHEBI:58409"/>
    </reaction>
</comment>
<reference evidence="10 11" key="1">
    <citation type="submission" date="2022-06" db="EMBL/GenBank/DDBJ databases">
        <title>Endosaccharibacter gen. nov., sp. nov., endophytic bacteria isolated from sugarcane.</title>
        <authorList>
            <person name="Pitiwittayakul N."/>
            <person name="Yukphan P."/>
            <person name="Charoenyingcharoen P."/>
            <person name="Tanasupawat S."/>
        </authorList>
    </citation>
    <scope>NUCLEOTIDE SEQUENCE [LARGE SCALE GENOMIC DNA]</scope>
    <source>
        <strain evidence="10 11">KSS8</strain>
    </source>
</reference>
<evidence type="ECO:0000256" key="2">
    <source>
        <dbReference type="ARBA" id="ARBA00001946"/>
    </source>
</evidence>
<sequence length="199" mass="21958">MRLLFPEVEITGRTLLSDAFRKLERIEFRQKDGKEQVLQREVYHNGPGAAVLPFDPTRGTVLLVRQLRIAAHLNGDPAYMTELCAGLVDEGDAPERTVEKEALQELGYRLHAIEPAFVLYMNPGSTTEKLHLFTARYEAADHVASGGGLDEEGERIRILEPTLDEAITMIRDGIITDAKTIVLLQHAALNQSGAAGQQG</sequence>
<dbReference type="PANTHER" id="PTHR11839">
    <property type="entry name" value="UDP/ADP-SUGAR PYROPHOSPHATASE"/>
    <property type="match status" value="1"/>
</dbReference>
<evidence type="ECO:0000256" key="3">
    <source>
        <dbReference type="ARBA" id="ARBA00007275"/>
    </source>
</evidence>
<evidence type="ECO:0000313" key="10">
    <source>
        <dbReference type="EMBL" id="MCQ8277524.1"/>
    </source>
</evidence>
<comment type="subunit">
    <text evidence="4">Homodimer.</text>
</comment>
<feature type="domain" description="Nudix hydrolase" evidence="9">
    <location>
        <begin position="44"/>
        <end position="183"/>
    </location>
</feature>
<dbReference type="PROSITE" id="PS51462">
    <property type="entry name" value="NUDIX"/>
    <property type="match status" value="1"/>
</dbReference>
<name>A0ABT1W3V1_9PROT</name>
<evidence type="ECO:0000256" key="4">
    <source>
        <dbReference type="ARBA" id="ARBA00011738"/>
    </source>
</evidence>
<evidence type="ECO:0000256" key="6">
    <source>
        <dbReference type="ARBA" id="ARBA00022801"/>
    </source>
</evidence>
<evidence type="ECO:0000256" key="1">
    <source>
        <dbReference type="ARBA" id="ARBA00000847"/>
    </source>
</evidence>
<dbReference type="InterPro" id="IPR000086">
    <property type="entry name" value="NUDIX_hydrolase_dom"/>
</dbReference>
<comment type="caution">
    <text evidence="10">The sequence shown here is derived from an EMBL/GenBank/DDBJ whole genome shotgun (WGS) entry which is preliminary data.</text>
</comment>
<evidence type="ECO:0000259" key="9">
    <source>
        <dbReference type="PROSITE" id="PS51462"/>
    </source>
</evidence>
<gene>
    <name evidence="10" type="ORF">NFI95_03545</name>
</gene>
<dbReference type="NCBIfam" id="TIGR00052">
    <property type="entry name" value="nudix-type nucleoside diphosphatase, YffH/AdpP family"/>
    <property type="match status" value="1"/>
</dbReference>
<dbReference type="RefSeq" id="WP_422862967.1">
    <property type="nucleotide sequence ID" value="NZ_JAMSKV010000002.1"/>
</dbReference>
<dbReference type="EMBL" id="JAMSKV010000002">
    <property type="protein sequence ID" value="MCQ8277524.1"/>
    <property type="molecule type" value="Genomic_DNA"/>
</dbReference>
<proteinExistence type="inferred from homology"/>
<comment type="similarity">
    <text evidence="3">Belongs to the Nudix hydrolase family. NudK subfamily.</text>
</comment>
<comment type="cofactor">
    <cofactor evidence="2">
        <name>Mg(2+)</name>
        <dbReference type="ChEBI" id="CHEBI:18420"/>
    </cofactor>
</comment>
<dbReference type="Proteomes" id="UP001524587">
    <property type="component" value="Unassembled WGS sequence"/>
</dbReference>
<evidence type="ECO:0000256" key="5">
    <source>
        <dbReference type="ARBA" id="ARBA00016377"/>
    </source>
</evidence>
<dbReference type="InterPro" id="IPR015797">
    <property type="entry name" value="NUDIX_hydrolase-like_dom_sf"/>
</dbReference>
<dbReference type="PANTHER" id="PTHR11839:SF18">
    <property type="entry name" value="NUDIX HYDROLASE DOMAIN-CONTAINING PROTEIN"/>
    <property type="match status" value="1"/>
</dbReference>
<keyword evidence="11" id="KW-1185">Reference proteome</keyword>